<feature type="region of interest" description="Disordered" evidence="1">
    <location>
        <begin position="40"/>
        <end position="62"/>
    </location>
</feature>
<dbReference type="SUPFAM" id="SSF52047">
    <property type="entry name" value="RNI-like"/>
    <property type="match status" value="1"/>
</dbReference>
<dbReference type="OrthoDB" id="3221235at2759"/>
<dbReference type="Gene3D" id="1.20.1280.50">
    <property type="match status" value="1"/>
</dbReference>
<gene>
    <name evidence="2" type="ORF">LshimejAT787_1300030</name>
</gene>
<proteinExistence type="predicted"/>
<evidence type="ECO:0008006" key="4">
    <source>
        <dbReference type="Google" id="ProtNLM"/>
    </source>
</evidence>
<dbReference type="Proteomes" id="UP001063166">
    <property type="component" value="Unassembled WGS sequence"/>
</dbReference>
<accession>A0A9P3PUF7</accession>
<name>A0A9P3PUF7_LYOSH</name>
<organism evidence="2 3">
    <name type="scientific">Lyophyllum shimeji</name>
    <name type="common">Hon-shimeji</name>
    <name type="synonym">Tricholoma shimeji</name>
    <dbReference type="NCBI Taxonomy" id="47721"/>
    <lineage>
        <taxon>Eukaryota</taxon>
        <taxon>Fungi</taxon>
        <taxon>Dikarya</taxon>
        <taxon>Basidiomycota</taxon>
        <taxon>Agaricomycotina</taxon>
        <taxon>Agaricomycetes</taxon>
        <taxon>Agaricomycetidae</taxon>
        <taxon>Agaricales</taxon>
        <taxon>Tricholomatineae</taxon>
        <taxon>Lyophyllaceae</taxon>
        <taxon>Lyophyllum</taxon>
    </lineage>
</organism>
<sequence length="611" mass="69153">MDSTQPSPADDVWGSILAQQKWIMDTPSLSTASIALIERESKDKPKDYDTTRKGGDVSKSDESVPKLNALLTKDAAEIVDIGHNILRLQLEIHRLSAEVKALLDTRSQKHMRMNQCKALLSPVRLLPPEILTRVFEYSLPKMVFPSTTSPPLVLCQVCSAWRDAALGAPSLWESIWFDPDQYTAQLGMTKQLIDRWFSRAGRRPLCFGMGKANAHVDEFPDGAMRRRATYPRRLYGTLFNRFANDAFRCLSTSSYRLSELSLDLRSSNAVSHFFLLPEGSFPYLETIIILAQDACIQRLPQITVFRGADRLRRAKLGFDSEVQDEILREFPWSQITHFVTAHQVTFKTFSNLIFQCINLHEASFAIEFPDPDFVPSHDDGSVTFEHLQNLRIAMTEGFVLEMHIADVLSRLQMPAIQMLELVSIHRSFCPLYALLPGLSESSWSLRCLVLSRVNVDLPRLSQLLSPCVSLEKLAVYIPEIQDGILPMLSALQKDSNRTLSQTAAQTHRCLRRLTTFAIAFLHHSIRDPDLLTKQFADLASARSQDAQGERRLERIVLYICVRDEEFEKADNLVKKIAEGVARLRAKNDDVALDTRVVRDTSGIFGSLGWFN</sequence>
<protein>
    <recommendedName>
        <fullName evidence="4">F-box domain-containing protein</fullName>
    </recommendedName>
</protein>
<dbReference type="AlphaFoldDB" id="A0A9P3PUF7"/>
<comment type="caution">
    <text evidence="2">The sequence shown here is derived from an EMBL/GenBank/DDBJ whole genome shotgun (WGS) entry which is preliminary data.</text>
</comment>
<dbReference type="EMBL" id="BRPK01000013">
    <property type="protein sequence ID" value="GLB43102.1"/>
    <property type="molecule type" value="Genomic_DNA"/>
</dbReference>
<reference evidence="2" key="1">
    <citation type="submission" date="2022-07" db="EMBL/GenBank/DDBJ databases">
        <title>The genome of Lyophyllum shimeji provides insight into the initial evolution of ectomycorrhizal fungal genome.</title>
        <authorList>
            <person name="Kobayashi Y."/>
            <person name="Shibata T."/>
            <person name="Hirakawa H."/>
            <person name="Shigenobu S."/>
            <person name="Nishiyama T."/>
            <person name="Yamada A."/>
            <person name="Hasebe M."/>
            <person name="Kawaguchi M."/>
        </authorList>
    </citation>
    <scope>NUCLEOTIDE SEQUENCE</scope>
    <source>
        <strain evidence="2">AT787</strain>
    </source>
</reference>
<keyword evidence="3" id="KW-1185">Reference proteome</keyword>
<evidence type="ECO:0000313" key="3">
    <source>
        <dbReference type="Proteomes" id="UP001063166"/>
    </source>
</evidence>
<evidence type="ECO:0000256" key="1">
    <source>
        <dbReference type="SAM" id="MobiDB-lite"/>
    </source>
</evidence>
<evidence type="ECO:0000313" key="2">
    <source>
        <dbReference type="EMBL" id="GLB43102.1"/>
    </source>
</evidence>